<dbReference type="Pfam" id="PF08879">
    <property type="entry name" value="WRC"/>
    <property type="match status" value="1"/>
</dbReference>
<keyword evidence="5" id="KW-0804">Transcription</keyword>
<evidence type="ECO:0000259" key="7">
    <source>
        <dbReference type="PROSITE" id="PS51666"/>
    </source>
</evidence>
<organism evidence="9 10">
    <name type="scientific">Ensete ventricosum</name>
    <name type="common">Abyssinian banana</name>
    <name type="synonym">Musa ensete</name>
    <dbReference type="NCBI Taxonomy" id="4639"/>
    <lineage>
        <taxon>Eukaryota</taxon>
        <taxon>Viridiplantae</taxon>
        <taxon>Streptophyta</taxon>
        <taxon>Embryophyta</taxon>
        <taxon>Tracheophyta</taxon>
        <taxon>Spermatophyta</taxon>
        <taxon>Magnoliopsida</taxon>
        <taxon>Liliopsida</taxon>
        <taxon>Zingiberales</taxon>
        <taxon>Musaceae</taxon>
        <taxon>Ensete</taxon>
    </lineage>
</organism>
<dbReference type="Proteomes" id="UP000287651">
    <property type="component" value="Unassembled WGS sequence"/>
</dbReference>
<dbReference type="SMART" id="SM00951">
    <property type="entry name" value="QLQ"/>
    <property type="match status" value="1"/>
</dbReference>
<feature type="short sequence motif" description="Bipartite nuclear localization signal" evidence="4">
    <location>
        <begin position="115"/>
        <end position="122"/>
    </location>
</feature>
<dbReference type="PROSITE" id="PS51666">
    <property type="entry name" value="QLQ"/>
    <property type="match status" value="1"/>
</dbReference>
<evidence type="ECO:0000256" key="6">
    <source>
        <dbReference type="SAM" id="MobiDB-lite"/>
    </source>
</evidence>
<dbReference type="PROSITE" id="PS51667">
    <property type="entry name" value="WRC"/>
    <property type="match status" value="1"/>
</dbReference>
<evidence type="ECO:0000256" key="2">
    <source>
        <dbReference type="ARBA" id="ARBA00008122"/>
    </source>
</evidence>
<protein>
    <recommendedName>
        <fullName evidence="5">Growth-regulating factor</fullName>
    </recommendedName>
</protein>
<evidence type="ECO:0000313" key="10">
    <source>
        <dbReference type="Proteomes" id="UP000287651"/>
    </source>
</evidence>
<evidence type="ECO:0000256" key="4">
    <source>
        <dbReference type="PROSITE-ProRule" id="PRU01002"/>
    </source>
</evidence>
<comment type="similarity">
    <text evidence="2 5">Belongs to the GRF family.</text>
</comment>
<reference evidence="9 10" key="1">
    <citation type="journal article" date="2014" name="Agronomy (Basel)">
        <title>A Draft Genome Sequence for Ensete ventricosum, the Drought-Tolerant Tree Against Hunger.</title>
        <authorList>
            <person name="Harrison J."/>
            <person name="Moore K.A."/>
            <person name="Paszkiewicz K."/>
            <person name="Jones T."/>
            <person name="Grant M."/>
            <person name="Ambacheew D."/>
            <person name="Muzemil S."/>
            <person name="Studholme D.J."/>
        </authorList>
    </citation>
    <scope>NUCLEOTIDE SEQUENCE [LARGE SCALE GENOMIC DNA]</scope>
</reference>
<feature type="domain" description="WRC" evidence="8">
    <location>
        <begin position="82"/>
        <end position="126"/>
    </location>
</feature>
<accession>A0A426XRB2</accession>
<feature type="domain" description="QLQ" evidence="7">
    <location>
        <begin position="11"/>
        <end position="46"/>
    </location>
</feature>
<comment type="function">
    <text evidence="5">Transcription activator.</text>
</comment>
<feature type="region of interest" description="Disordered" evidence="6">
    <location>
        <begin position="131"/>
        <end position="155"/>
    </location>
</feature>
<gene>
    <name evidence="9" type="ORF">B296_00041072</name>
</gene>
<dbReference type="InterPro" id="IPR014978">
    <property type="entry name" value="Gln-Leu-Gln_QLQ"/>
</dbReference>
<dbReference type="GO" id="GO:0006351">
    <property type="term" value="P:DNA-templated transcription"/>
    <property type="evidence" value="ECO:0007669"/>
    <property type="project" value="UniProtKB-UniRule"/>
</dbReference>
<comment type="domain">
    <text evidence="5">The QLQ domain and WRC domain may be involved in protein-protein interaction and DNA-binding, respectively.</text>
</comment>
<comment type="caution">
    <text evidence="9">The sequence shown here is derived from an EMBL/GenBank/DDBJ whole genome shotgun (WGS) entry which is preliminary data.</text>
</comment>
<dbReference type="GO" id="GO:0006355">
    <property type="term" value="P:regulation of DNA-templated transcription"/>
    <property type="evidence" value="ECO:0007669"/>
    <property type="project" value="InterPro"/>
</dbReference>
<comment type="subcellular location">
    <subcellularLocation>
        <location evidence="1 4 5">Nucleus</location>
    </subcellularLocation>
</comment>
<dbReference type="InterPro" id="IPR014977">
    <property type="entry name" value="WRC_dom"/>
</dbReference>
<feature type="short sequence motif" description="Bipartite nuclear localization signal" evidence="4">
    <location>
        <begin position="87"/>
        <end position="97"/>
    </location>
</feature>
<dbReference type="EMBL" id="AMZH03018152">
    <property type="protein sequence ID" value="RRT41971.1"/>
    <property type="molecule type" value="Genomic_DNA"/>
</dbReference>
<dbReference type="GO" id="GO:0032502">
    <property type="term" value="P:developmental process"/>
    <property type="evidence" value="ECO:0007669"/>
    <property type="project" value="InterPro"/>
</dbReference>
<evidence type="ECO:0000256" key="5">
    <source>
        <dbReference type="RuleBase" id="RU367127"/>
    </source>
</evidence>
<dbReference type="PANTHER" id="PTHR31602:SF112">
    <property type="entry name" value="GROWTH-REGULATING FACTOR"/>
    <property type="match status" value="1"/>
</dbReference>
<sequence length="310" mass="34748">MMSGISSSRYPFTPSQWQELEQQSLFYRYMVSGVPNPWDLSLRIRRRRRSFLFEPPTTMISPTAAYPPHLHFRLGFGREGEDTEPGRCRRTDGKKWRCSKEAFPGSKYCEKHMHRGKNRSRKPVEMSLANNLSSTTAPPPPPSSSSSNTPCHHHPYHLPVSAPQVFCFLTSPTSKSQHNTPPAYISADNAYRYQHGMKTVDEHFSEAAGGERKNSSQFRPLGMNSLVGKGHMVFVPQPSTSSHSTIHLPKEEKPQHCFVLGTDLKLEKPATTAAEQKPLLHFFDERPTTSNAACLDSKTQLSISIPGGPS</sequence>
<evidence type="ECO:0000256" key="1">
    <source>
        <dbReference type="ARBA" id="ARBA00004123"/>
    </source>
</evidence>
<evidence type="ECO:0000313" key="9">
    <source>
        <dbReference type="EMBL" id="RRT41971.1"/>
    </source>
</evidence>
<dbReference type="GO" id="GO:0005634">
    <property type="term" value="C:nucleus"/>
    <property type="evidence" value="ECO:0007669"/>
    <property type="project" value="UniProtKB-SubCell"/>
</dbReference>
<keyword evidence="3 4" id="KW-0539">Nucleus</keyword>
<dbReference type="Pfam" id="PF08880">
    <property type="entry name" value="QLQ"/>
    <property type="match status" value="1"/>
</dbReference>
<keyword evidence="5" id="KW-0010">Activator</keyword>
<evidence type="ECO:0000259" key="8">
    <source>
        <dbReference type="PROSITE" id="PS51667"/>
    </source>
</evidence>
<name>A0A426XRB2_ENSVE</name>
<dbReference type="PANTHER" id="PTHR31602">
    <property type="entry name" value="GROWTH-REGULATING FACTOR 5"/>
    <property type="match status" value="1"/>
</dbReference>
<dbReference type="AlphaFoldDB" id="A0A426XRB2"/>
<dbReference type="GO" id="GO:0005524">
    <property type="term" value="F:ATP binding"/>
    <property type="evidence" value="ECO:0007669"/>
    <property type="project" value="UniProtKB-UniRule"/>
</dbReference>
<keyword evidence="5" id="KW-0805">Transcription regulation</keyword>
<proteinExistence type="inferred from homology"/>
<dbReference type="InterPro" id="IPR031137">
    <property type="entry name" value="GRF"/>
</dbReference>
<evidence type="ECO:0000256" key="3">
    <source>
        <dbReference type="ARBA" id="ARBA00023242"/>
    </source>
</evidence>